<gene>
    <name evidence="2" type="ORF">JNB85_27635</name>
</gene>
<accession>A0ABS7H2U8</accession>
<dbReference type="Pfam" id="PF00565">
    <property type="entry name" value="SNase"/>
    <property type="match status" value="1"/>
</dbReference>
<protein>
    <submittedName>
        <fullName evidence="2">Thermonuclease family protein</fullName>
    </submittedName>
</protein>
<dbReference type="Proteomes" id="UP000717752">
    <property type="component" value="Unassembled WGS sequence"/>
</dbReference>
<evidence type="ECO:0000313" key="2">
    <source>
        <dbReference type="EMBL" id="MBW9056187.1"/>
    </source>
</evidence>
<reference evidence="2 3" key="1">
    <citation type="journal article" date="2021" name="MBio">
        <title>Poor Competitiveness of Bradyrhizobium in Pigeon Pea Root Colonization in Indian Soils.</title>
        <authorList>
            <person name="Chalasani D."/>
            <person name="Basu A."/>
            <person name="Pullabhotla S.V.S.R.N."/>
            <person name="Jorrin B."/>
            <person name="Neal A.L."/>
            <person name="Poole P.S."/>
            <person name="Podile A.R."/>
            <person name="Tkacz A."/>
        </authorList>
    </citation>
    <scope>NUCLEOTIDE SEQUENCE [LARGE SCALE GENOMIC DNA]</scope>
    <source>
        <strain evidence="2 3">HU56</strain>
    </source>
</reference>
<name>A0ABS7H2U8_9HYPH</name>
<sequence>MARLLVLTRDGTTALAFLVFVALIAAKLNDRPDIQYQGAFHAADGDSLALEGERMRLKGIDAPELSQTCERAGQDWPCGRLAQRSLQQLVSDNGTQCGGSERDRYDRLLVVCRSDAGDINARMVASGMAVSYGGYLREEEQARAQKLGLWAGRFEMPRDVRDQARHESSGLRRLIGEWTGWE</sequence>
<evidence type="ECO:0000259" key="1">
    <source>
        <dbReference type="PROSITE" id="PS50830"/>
    </source>
</evidence>
<dbReference type="Gene3D" id="2.40.50.90">
    <property type="match status" value="1"/>
</dbReference>
<dbReference type="PANTHER" id="PTHR12302">
    <property type="entry name" value="EBNA2 BINDING PROTEIN P100"/>
    <property type="match status" value="1"/>
</dbReference>
<dbReference type="EMBL" id="JAEUAK010000015">
    <property type="protein sequence ID" value="MBW9056187.1"/>
    <property type="molecule type" value="Genomic_DNA"/>
</dbReference>
<dbReference type="SMART" id="SM00318">
    <property type="entry name" value="SNc"/>
    <property type="match status" value="1"/>
</dbReference>
<dbReference type="InterPro" id="IPR016071">
    <property type="entry name" value="Staphylococal_nuclease_OB-fold"/>
</dbReference>
<dbReference type="PANTHER" id="PTHR12302:SF26">
    <property type="entry name" value="BLR1266 PROTEIN"/>
    <property type="match status" value="1"/>
</dbReference>
<dbReference type="RefSeq" id="WP_220337603.1">
    <property type="nucleotide sequence ID" value="NZ_JAEUAK010000015.1"/>
</dbReference>
<keyword evidence="3" id="KW-1185">Reference proteome</keyword>
<feature type="domain" description="TNase-like" evidence="1">
    <location>
        <begin position="44"/>
        <end position="152"/>
    </location>
</feature>
<dbReference type="InterPro" id="IPR035437">
    <property type="entry name" value="SNase_OB-fold_sf"/>
</dbReference>
<dbReference type="SUPFAM" id="SSF50199">
    <property type="entry name" value="Staphylococcal nuclease"/>
    <property type="match status" value="1"/>
</dbReference>
<comment type="caution">
    <text evidence="2">The sequence shown here is derived from an EMBL/GenBank/DDBJ whole genome shotgun (WGS) entry which is preliminary data.</text>
</comment>
<organism evidence="2 3">
    <name type="scientific">Rhizobium mesosinicum</name>
    <dbReference type="NCBI Taxonomy" id="335017"/>
    <lineage>
        <taxon>Bacteria</taxon>
        <taxon>Pseudomonadati</taxon>
        <taxon>Pseudomonadota</taxon>
        <taxon>Alphaproteobacteria</taxon>
        <taxon>Hyphomicrobiales</taxon>
        <taxon>Rhizobiaceae</taxon>
        <taxon>Rhizobium/Agrobacterium group</taxon>
        <taxon>Rhizobium</taxon>
    </lineage>
</organism>
<dbReference type="PROSITE" id="PS50830">
    <property type="entry name" value="TNASE_3"/>
    <property type="match status" value="1"/>
</dbReference>
<proteinExistence type="predicted"/>
<evidence type="ECO:0000313" key="3">
    <source>
        <dbReference type="Proteomes" id="UP000717752"/>
    </source>
</evidence>